<protein>
    <recommendedName>
        <fullName evidence="3">Fructose-bisphosphate aldolase</fullName>
        <shortName evidence="3">FBP aldolase</shortName>
        <ecNumber evidence="3">4.1.2.13</ecNumber>
    </recommendedName>
</protein>
<accession>A0A8H4XP32</accession>
<dbReference type="SUPFAM" id="SSF51569">
    <property type="entry name" value="Aldolase"/>
    <property type="match status" value="1"/>
</dbReference>
<gene>
    <name evidence="4" type="ORF">FZEAL_1149</name>
</gene>
<evidence type="ECO:0000256" key="3">
    <source>
        <dbReference type="RuleBase" id="RU366023"/>
    </source>
</evidence>
<feature type="active site" description="Proton donor" evidence="1">
    <location>
        <position position="104"/>
    </location>
</feature>
<comment type="function">
    <text evidence="3">Catalyzes the aldol condensation of dihydroxyacetone phosphate (DHAP or glycerone-phosphate) with glyceraldehyde 3-phosphate (G3P) to form fructose 1,6-bisphosphate (FBP) in gluconeogenesis and the reverse reaction in glycolysis.</text>
</comment>
<evidence type="ECO:0000313" key="4">
    <source>
        <dbReference type="EMBL" id="KAF4983420.1"/>
    </source>
</evidence>
<proteinExistence type="inferred from homology"/>
<dbReference type="InterPro" id="IPR000771">
    <property type="entry name" value="FBA_II"/>
</dbReference>
<dbReference type="Proteomes" id="UP000635477">
    <property type="component" value="Unassembled WGS sequence"/>
</dbReference>
<keyword evidence="3" id="KW-0324">Glycolysis</keyword>
<dbReference type="InterPro" id="IPR013785">
    <property type="entry name" value="Aldolase_TIM"/>
</dbReference>
<dbReference type="EC" id="4.1.2.13" evidence="3"/>
<dbReference type="GO" id="GO:0004332">
    <property type="term" value="F:fructose-bisphosphate aldolase activity"/>
    <property type="evidence" value="ECO:0007669"/>
    <property type="project" value="UniProtKB-EC"/>
</dbReference>
<sequence length="305" mass="33354">MSLQGALEGSNRTLRILQDAVRVKYGVLAAIWSATLSSSITSILTRDFSYNIEHLTALVRAAEAKRSPLILLLFPSTLEQLPTLAWAASAAIKSATVPLSLHLDHAQDISQIEQVVENLPFDSIMVDMSHHDHEENLSKTAALTKLCHERGIAVEAESGRINGGEDGIADTGDLEALFTSPEEVDDFLKAGIDILAPSIGNIHGDYGPEGPKLDLERLSSIDKQICGRAQMALHGTNDFTEQIMQECIKAGAVKLNVNKLLLEVWHAHLKENADRPFMQRVDEGLMVLQKEVERWMDVCGSTGKA</sequence>
<dbReference type="UniPathway" id="UPA00109">
    <property type="reaction ID" value="UER00183"/>
</dbReference>
<feature type="binding site" evidence="2">
    <location>
        <position position="127"/>
    </location>
    <ligand>
        <name>Zn(2+)</name>
        <dbReference type="ChEBI" id="CHEBI:29105"/>
        <label>2</label>
    </ligand>
</feature>
<organism evidence="4 5">
    <name type="scientific">Fusarium zealandicum</name>
    <dbReference type="NCBI Taxonomy" id="1053134"/>
    <lineage>
        <taxon>Eukaryota</taxon>
        <taxon>Fungi</taxon>
        <taxon>Dikarya</taxon>
        <taxon>Ascomycota</taxon>
        <taxon>Pezizomycotina</taxon>
        <taxon>Sordariomycetes</taxon>
        <taxon>Hypocreomycetidae</taxon>
        <taxon>Hypocreales</taxon>
        <taxon>Nectriaceae</taxon>
        <taxon>Fusarium</taxon>
        <taxon>Fusarium staphyleae species complex</taxon>
    </lineage>
</organism>
<dbReference type="OrthoDB" id="2558351at2759"/>
<dbReference type="Gene3D" id="3.20.20.70">
    <property type="entry name" value="Aldolase class I"/>
    <property type="match status" value="1"/>
</dbReference>
<keyword evidence="2 3" id="KW-0479">Metal-binding</keyword>
<name>A0A8H4XP32_9HYPO</name>
<evidence type="ECO:0000313" key="5">
    <source>
        <dbReference type="Proteomes" id="UP000635477"/>
    </source>
</evidence>
<comment type="catalytic activity">
    <reaction evidence="3">
        <text>beta-D-fructose 1,6-bisphosphate = D-glyceraldehyde 3-phosphate + dihydroxyacetone phosphate</text>
        <dbReference type="Rhea" id="RHEA:14729"/>
        <dbReference type="ChEBI" id="CHEBI:32966"/>
        <dbReference type="ChEBI" id="CHEBI:57642"/>
        <dbReference type="ChEBI" id="CHEBI:59776"/>
        <dbReference type="EC" id="4.1.2.13"/>
    </reaction>
</comment>
<dbReference type="GO" id="GO:0006096">
    <property type="term" value="P:glycolytic process"/>
    <property type="evidence" value="ECO:0007669"/>
    <property type="project" value="UniProtKB-UniPathway"/>
</dbReference>
<dbReference type="EMBL" id="JABEYC010000065">
    <property type="protein sequence ID" value="KAF4983420.1"/>
    <property type="molecule type" value="Genomic_DNA"/>
</dbReference>
<keyword evidence="2 3" id="KW-0862">Zinc</keyword>
<comment type="similarity">
    <text evidence="3">Belongs to the class II fructose-bisphosphate aldolase family.</text>
</comment>
<reference evidence="4" key="1">
    <citation type="journal article" date="2020" name="BMC Genomics">
        <title>Correction to: Identification and distribution of gene clusters required for synthesis of sphingolipid metabolism inhibitors in diverse species of the filamentous fungus Fusarium.</title>
        <authorList>
            <person name="Kim H.S."/>
            <person name="Lohmar J.M."/>
            <person name="Busman M."/>
            <person name="Brown D.W."/>
            <person name="Naumann T.A."/>
            <person name="Divon H.H."/>
            <person name="Lysoe E."/>
            <person name="Uhlig S."/>
            <person name="Proctor R.H."/>
        </authorList>
    </citation>
    <scope>NUCLEOTIDE SEQUENCE</scope>
    <source>
        <strain evidence="4">NRRL 22465</strain>
    </source>
</reference>
<keyword evidence="5" id="KW-1185">Reference proteome</keyword>
<dbReference type="InterPro" id="IPR050246">
    <property type="entry name" value="Class_II_FBP_aldolase"/>
</dbReference>
<comment type="pathway">
    <text evidence="3">Carbohydrate degradation; glycolysis; D-glyceraldehyde 3-phosphate and glycerone phosphate from D-glucose: step 4/4.</text>
</comment>
<dbReference type="AlphaFoldDB" id="A0A8H4XP32"/>
<feature type="binding site" evidence="2">
    <location>
        <position position="203"/>
    </location>
    <ligand>
        <name>Zn(2+)</name>
        <dbReference type="ChEBI" id="CHEBI:29105"/>
        <label>1</label>
        <note>catalytic</note>
    </ligand>
</feature>
<comment type="cofactor">
    <cofactor evidence="2 3">
        <name>Zn(2+)</name>
        <dbReference type="ChEBI" id="CHEBI:29105"/>
    </cofactor>
    <text evidence="2 3">Binds 2 Zn(2+) ions per subunit. One is catalytic and the other provides a structural contribution.</text>
</comment>
<feature type="binding site" evidence="2">
    <location>
        <position position="157"/>
    </location>
    <ligand>
        <name>Zn(2+)</name>
        <dbReference type="ChEBI" id="CHEBI:29105"/>
        <label>2</label>
    </ligand>
</feature>
<evidence type="ECO:0000256" key="2">
    <source>
        <dbReference type="PIRSR" id="PIRSR001359-3"/>
    </source>
</evidence>
<dbReference type="PANTHER" id="PTHR30304:SF0">
    <property type="entry name" value="D-TAGATOSE-1,6-BISPHOSPHATE ALDOLASE SUBUNIT GATY-RELATED"/>
    <property type="match status" value="1"/>
</dbReference>
<feature type="binding site" evidence="2">
    <location>
        <position position="234"/>
    </location>
    <ligand>
        <name>Zn(2+)</name>
        <dbReference type="ChEBI" id="CHEBI:29105"/>
        <label>1</label>
        <note>catalytic</note>
    </ligand>
</feature>
<evidence type="ECO:0000256" key="1">
    <source>
        <dbReference type="PIRSR" id="PIRSR001359-1"/>
    </source>
</evidence>
<reference evidence="4" key="2">
    <citation type="submission" date="2020-05" db="EMBL/GenBank/DDBJ databases">
        <authorList>
            <person name="Kim H.-S."/>
            <person name="Proctor R.H."/>
            <person name="Brown D.W."/>
        </authorList>
    </citation>
    <scope>NUCLEOTIDE SEQUENCE</scope>
    <source>
        <strain evidence="4">NRRL 22465</strain>
    </source>
</reference>
<comment type="caution">
    <text evidence="4">The sequence shown here is derived from an EMBL/GenBank/DDBJ whole genome shotgun (WGS) entry which is preliminary data.</text>
</comment>
<keyword evidence="3" id="KW-0456">Lyase</keyword>
<dbReference type="Pfam" id="PF01116">
    <property type="entry name" value="F_bP_aldolase"/>
    <property type="match status" value="1"/>
</dbReference>
<dbReference type="GO" id="GO:0008270">
    <property type="term" value="F:zinc ion binding"/>
    <property type="evidence" value="ECO:0007669"/>
    <property type="project" value="UniProtKB-UniRule"/>
</dbReference>
<dbReference type="PANTHER" id="PTHR30304">
    <property type="entry name" value="D-TAGATOSE-1,6-BISPHOSPHATE ALDOLASE"/>
    <property type="match status" value="1"/>
</dbReference>
<dbReference type="PIRSF" id="PIRSF001359">
    <property type="entry name" value="F_bP_aldolase_II"/>
    <property type="match status" value="1"/>
</dbReference>
<feature type="binding site" evidence="2">
    <location>
        <position position="105"/>
    </location>
    <ligand>
        <name>Zn(2+)</name>
        <dbReference type="ChEBI" id="CHEBI:29105"/>
        <label>1</label>
        <note>catalytic</note>
    </ligand>
</feature>